<dbReference type="PANTHER" id="PTHR43883:SF1">
    <property type="entry name" value="GLUCONOKINASE"/>
    <property type="match status" value="1"/>
</dbReference>
<dbReference type="AlphaFoldDB" id="A0A1P8F7F5"/>
<name>A0A1P8F7F5_9CHLR</name>
<evidence type="ECO:0000313" key="2">
    <source>
        <dbReference type="Proteomes" id="UP000185934"/>
    </source>
</evidence>
<organism evidence="1 2">
    <name type="scientific">Dehalogenimonas formicexedens</name>
    <dbReference type="NCBI Taxonomy" id="1839801"/>
    <lineage>
        <taxon>Bacteria</taxon>
        <taxon>Bacillati</taxon>
        <taxon>Chloroflexota</taxon>
        <taxon>Dehalococcoidia</taxon>
        <taxon>Dehalococcoidales</taxon>
        <taxon>Dehalococcoidaceae</taxon>
        <taxon>Dehalogenimonas</taxon>
    </lineage>
</organism>
<dbReference type="SUPFAM" id="SSF52540">
    <property type="entry name" value="P-loop containing nucleoside triphosphate hydrolases"/>
    <property type="match status" value="1"/>
</dbReference>
<dbReference type="Proteomes" id="UP000185934">
    <property type="component" value="Chromosome"/>
</dbReference>
<proteinExistence type="predicted"/>
<reference evidence="2" key="1">
    <citation type="submission" date="2016-11" db="EMBL/GenBank/DDBJ databases">
        <title>Dehalogenimonas formicexedens sp. nov., a chlorinated alkane respiring bacterium isolated from contaminated groundwater.</title>
        <authorList>
            <person name="Key T.A."/>
            <person name="Bowman K.S."/>
            <person name="Lee I."/>
            <person name="Chun J."/>
            <person name="Albuquerque L."/>
            <person name="da Costa M.S."/>
            <person name="Rainey F.A."/>
            <person name="Moe W.M."/>
        </authorList>
    </citation>
    <scope>NUCLEOTIDE SEQUENCE [LARGE SCALE GENOMIC DNA]</scope>
    <source>
        <strain evidence="2">NSZ-14</strain>
    </source>
</reference>
<keyword evidence="2" id="KW-1185">Reference proteome</keyword>
<sequence length="197" mass="22625">MRDEQLLARDATRLRKAVNTKAGSRTDHPALIVFVGLPGSGKSYLASRLIEKVSAVVLESDFLRKILVRRPIYTQFESFRLFHAIHKLIREILKEKHNVILDATNLSEDSRRPLYNIAKETGAKLIIIHLNTPREVAEERLLGRQFRRDGYSDADWTVYQKLEPAFEPIREPHFEVKGIMDISPVIDKIVAEINSNL</sequence>
<evidence type="ECO:0008006" key="3">
    <source>
        <dbReference type="Google" id="ProtNLM"/>
    </source>
</evidence>
<dbReference type="PANTHER" id="PTHR43883">
    <property type="entry name" value="SLR0207 PROTEIN"/>
    <property type="match status" value="1"/>
</dbReference>
<evidence type="ECO:0000313" key="1">
    <source>
        <dbReference type="EMBL" id="APV44365.1"/>
    </source>
</evidence>
<dbReference type="EMBL" id="CP018258">
    <property type="protein sequence ID" value="APV44365.1"/>
    <property type="molecule type" value="Genomic_DNA"/>
</dbReference>
<dbReference type="RefSeq" id="WP_076004052.1">
    <property type="nucleotide sequence ID" value="NZ_CP018258.1"/>
</dbReference>
<accession>A0A1P8F7F5</accession>
<dbReference type="OrthoDB" id="9805698at2"/>
<dbReference type="Pfam" id="PF13671">
    <property type="entry name" value="AAA_33"/>
    <property type="match status" value="1"/>
</dbReference>
<protein>
    <recommendedName>
        <fullName evidence="3">Kinase</fullName>
    </recommendedName>
</protein>
<dbReference type="InterPro" id="IPR052732">
    <property type="entry name" value="Cell-binding_unc_protein"/>
</dbReference>
<dbReference type="KEGG" id="dfo:Dform_01029"/>
<gene>
    <name evidence="1" type="ORF">Dform_01029</name>
</gene>
<dbReference type="InterPro" id="IPR027417">
    <property type="entry name" value="P-loop_NTPase"/>
</dbReference>
<dbReference type="STRING" id="1839801.Dform_01029"/>
<dbReference type="Gene3D" id="3.40.50.300">
    <property type="entry name" value="P-loop containing nucleotide triphosphate hydrolases"/>
    <property type="match status" value="1"/>
</dbReference>